<evidence type="ECO:0000256" key="1">
    <source>
        <dbReference type="SAM" id="MobiDB-lite"/>
    </source>
</evidence>
<accession>A0A4D6MVU5</accession>
<gene>
    <name evidence="2" type="ORF">DEO72_LG8g2780</name>
</gene>
<dbReference type="EMBL" id="CP039352">
    <property type="protein sequence ID" value="QCE04742.1"/>
    <property type="molecule type" value="Genomic_DNA"/>
</dbReference>
<proteinExistence type="predicted"/>
<reference evidence="2 3" key="1">
    <citation type="submission" date="2019-04" db="EMBL/GenBank/DDBJ databases">
        <title>An improved genome assembly and genetic linkage map for asparagus bean, Vigna unguiculata ssp. sesquipedialis.</title>
        <authorList>
            <person name="Xia Q."/>
            <person name="Zhang R."/>
            <person name="Dong Y."/>
        </authorList>
    </citation>
    <scope>NUCLEOTIDE SEQUENCE [LARGE SCALE GENOMIC DNA]</scope>
    <source>
        <tissue evidence="2">Leaf</tissue>
    </source>
</reference>
<sequence>MKLNLVGVGSNGLGDSNARTVDTAAGSTPEQSRNVVWSVLVVERMKRYGWEIGRLGKNGVSGVGTVKKVSEVRWEWNSELSAMSEENLKL</sequence>
<feature type="compositionally biased region" description="Low complexity" evidence="1">
    <location>
        <begin position="1"/>
        <end position="17"/>
    </location>
</feature>
<feature type="region of interest" description="Disordered" evidence="1">
    <location>
        <begin position="1"/>
        <end position="27"/>
    </location>
</feature>
<organism evidence="2 3">
    <name type="scientific">Vigna unguiculata</name>
    <name type="common">Cowpea</name>
    <dbReference type="NCBI Taxonomy" id="3917"/>
    <lineage>
        <taxon>Eukaryota</taxon>
        <taxon>Viridiplantae</taxon>
        <taxon>Streptophyta</taxon>
        <taxon>Embryophyta</taxon>
        <taxon>Tracheophyta</taxon>
        <taxon>Spermatophyta</taxon>
        <taxon>Magnoliopsida</taxon>
        <taxon>eudicotyledons</taxon>
        <taxon>Gunneridae</taxon>
        <taxon>Pentapetalae</taxon>
        <taxon>rosids</taxon>
        <taxon>fabids</taxon>
        <taxon>Fabales</taxon>
        <taxon>Fabaceae</taxon>
        <taxon>Papilionoideae</taxon>
        <taxon>50 kb inversion clade</taxon>
        <taxon>NPAAA clade</taxon>
        <taxon>indigoferoid/millettioid clade</taxon>
        <taxon>Phaseoleae</taxon>
        <taxon>Vigna</taxon>
    </lineage>
</organism>
<dbReference type="Proteomes" id="UP000501690">
    <property type="component" value="Linkage Group LG8"/>
</dbReference>
<evidence type="ECO:0000313" key="3">
    <source>
        <dbReference type="Proteomes" id="UP000501690"/>
    </source>
</evidence>
<protein>
    <submittedName>
        <fullName evidence="2">Uncharacterized protein</fullName>
    </submittedName>
</protein>
<keyword evidence="3" id="KW-1185">Reference proteome</keyword>
<evidence type="ECO:0000313" key="2">
    <source>
        <dbReference type="EMBL" id="QCE04742.1"/>
    </source>
</evidence>
<name>A0A4D6MVU5_VIGUN</name>
<dbReference type="AlphaFoldDB" id="A0A4D6MVU5"/>